<dbReference type="InterPro" id="IPR045865">
    <property type="entry name" value="ACT-like_dom_sf"/>
</dbReference>
<dbReference type="InterPro" id="IPR029752">
    <property type="entry name" value="D-isomer_DH_CS1"/>
</dbReference>
<name>A0ABD3PWJ6_9STRA</name>
<protein>
    <recommendedName>
        <fullName evidence="2">phosphoglycerate dehydrogenase</fullName>
        <ecNumber evidence="2">1.1.1.95</ecNumber>
    </recommendedName>
</protein>
<keyword evidence="4" id="KW-0520">NAD</keyword>
<dbReference type="FunFam" id="3.40.50.720:FF:000584">
    <property type="entry name" value="D-3-phosphoglycerate dehydrogenase"/>
    <property type="match status" value="1"/>
</dbReference>
<evidence type="ECO:0000256" key="6">
    <source>
        <dbReference type="RuleBase" id="RU003719"/>
    </source>
</evidence>
<dbReference type="InterPro" id="IPR006139">
    <property type="entry name" value="D-isomer_2_OHA_DH_cat_dom"/>
</dbReference>
<proteinExistence type="inferred from homology"/>
<evidence type="ECO:0000313" key="9">
    <source>
        <dbReference type="Proteomes" id="UP001516023"/>
    </source>
</evidence>
<dbReference type="InterPro" id="IPR029753">
    <property type="entry name" value="D-isomer_DH_CS"/>
</dbReference>
<dbReference type="SUPFAM" id="SSF51735">
    <property type="entry name" value="NAD(P)-binding Rossmann-fold domains"/>
    <property type="match status" value="1"/>
</dbReference>
<keyword evidence="3 6" id="KW-0560">Oxidoreductase</keyword>
<dbReference type="PANTHER" id="PTHR42938">
    <property type="entry name" value="FORMATE DEHYDROGENASE 1"/>
    <property type="match status" value="1"/>
</dbReference>
<reference evidence="8 9" key="1">
    <citation type="journal article" date="2020" name="G3 (Bethesda)">
        <title>Improved Reference Genome for Cyclotella cryptica CCMP332, a Model for Cell Wall Morphogenesis, Salinity Adaptation, and Lipid Production in Diatoms (Bacillariophyta).</title>
        <authorList>
            <person name="Roberts W.R."/>
            <person name="Downey K.M."/>
            <person name="Ruck E.C."/>
            <person name="Traller J.C."/>
            <person name="Alverson A.J."/>
        </authorList>
    </citation>
    <scope>NUCLEOTIDE SEQUENCE [LARGE SCALE GENOMIC DNA]</scope>
    <source>
        <strain evidence="8 9">CCMP332</strain>
    </source>
</reference>
<feature type="domain" description="ACT" evidence="7">
    <location>
        <begin position="378"/>
        <end position="456"/>
    </location>
</feature>
<dbReference type="EC" id="1.1.1.95" evidence="2"/>
<dbReference type="AlphaFoldDB" id="A0ABD3PWJ6"/>
<gene>
    <name evidence="8" type="ORF">HJC23_001528</name>
</gene>
<evidence type="ECO:0000256" key="1">
    <source>
        <dbReference type="ARBA" id="ARBA00005216"/>
    </source>
</evidence>
<dbReference type="PROSITE" id="PS00671">
    <property type="entry name" value="D_2_HYDROXYACID_DH_3"/>
    <property type="match status" value="1"/>
</dbReference>
<dbReference type="Gene3D" id="3.40.50.720">
    <property type="entry name" value="NAD(P)-binding Rossmann-like Domain"/>
    <property type="match status" value="2"/>
</dbReference>
<comment type="catalytic activity">
    <reaction evidence="5">
        <text>(2R)-3-phosphoglycerate + NAD(+) = 3-phosphooxypyruvate + NADH + H(+)</text>
        <dbReference type="Rhea" id="RHEA:12641"/>
        <dbReference type="ChEBI" id="CHEBI:15378"/>
        <dbReference type="ChEBI" id="CHEBI:18110"/>
        <dbReference type="ChEBI" id="CHEBI:57540"/>
        <dbReference type="ChEBI" id="CHEBI:57945"/>
        <dbReference type="ChEBI" id="CHEBI:58272"/>
        <dbReference type="EC" id="1.1.1.95"/>
    </reaction>
</comment>
<comment type="caution">
    <text evidence="8">The sequence shown here is derived from an EMBL/GenBank/DDBJ whole genome shotgun (WGS) entry which is preliminary data.</text>
</comment>
<dbReference type="Pfam" id="PF00389">
    <property type="entry name" value="2-Hacid_dh"/>
    <property type="match status" value="1"/>
</dbReference>
<evidence type="ECO:0000256" key="4">
    <source>
        <dbReference type="ARBA" id="ARBA00023027"/>
    </source>
</evidence>
<dbReference type="InterPro" id="IPR002912">
    <property type="entry name" value="ACT_dom"/>
</dbReference>
<dbReference type="PROSITE" id="PS51671">
    <property type="entry name" value="ACT"/>
    <property type="match status" value="1"/>
</dbReference>
<dbReference type="FunFam" id="3.30.70.260:FF:000056">
    <property type="entry name" value="D-3-phosphoglycerate dehydrogenase"/>
    <property type="match status" value="1"/>
</dbReference>
<dbReference type="CDD" id="cd12174">
    <property type="entry name" value="PGDH_like_3"/>
    <property type="match status" value="1"/>
</dbReference>
<dbReference type="InterPro" id="IPR006140">
    <property type="entry name" value="D-isomer_DH_NAD-bd"/>
</dbReference>
<dbReference type="PANTHER" id="PTHR42938:SF47">
    <property type="entry name" value="HYDROXYPYRUVATE REDUCTASE"/>
    <property type="match status" value="1"/>
</dbReference>
<dbReference type="SUPFAM" id="SSF55021">
    <property type="entry name" value="ACT-like"/>
    <property type="match status" value="1"/>
</dbReference>
<evidence type="ECO:0000256" key="5">
    <source>
        <dbReference type="ARBA" id="ARBA00048731"/>
    </source>
</evidence>
<sequence length="472" mass="51120">MLLSTAAARLSRASFTATARRGFTSTKVVAGIPTVHYDHFVSGWNENDEAYTQGKFHIQTFNKISPLGLARFPTSNYEIADDYPKNNAHAILLRSHKLQETEIDVSIRAIARCGAGTNNVPVARMTELGIPVFNTPGANANAVKELVLCGLFLGSRRLVDGINHMKKLGEQGLQKERVEKDKAMFGGREIAGKTLAIIGMGHIGAATAREASALGMETVGYDPGLSIESALKLPREIQIMDSISSAVSKADYISLNIPYIKGEGGTHGIIGKNVISDFKNDAVLLNFARGELVDSEAMKEFLDRGNGRYISDFPDDLLWNHKNAIILPHLGASTEEAEETAAAMAADTIQDYLERGTIRNSVNFPAAALPERQKGSIRITVVNKNVPGMLAAISEVFARHKINIIQQINTSRGAVAYNVIDIDPVVGDGATEINLKDLQKELTMHEGVLSSRLIFGKAGAGYARNIEGEYFV</sequence>
<evidence type="ECO:0000313" key="8">
    <source>
        <dbReference type="EMBL" id="KAL3792410.1"/>
    </source>
</evidence>
<dbReference type="GO" id="GO:0004617">
    <property type="term" value="F:phosphoglycerate dehydrogenase activity"/>
    <property type="evidence" value="ECO:0007669"/>
    <property type="project" value="UniProtKB-EC"/>
</dbReference>
<evidence type="ECO:0000256" key="3">
    <source>
        <dbReference type="ARBA" id="ARBA00023002"/>
    </source>
</evidence>
<dbReference type="InterPro" id="IPR036291">
    <property type="entry name" value="NAD(P)-bd_dom_sf"/>
</dbReference>
<dbReference type="EMBL" id="JABMIG020000102">
    <property type="protein sequence ID" value="KAL3792410.1"/>
    <property type="molecule type" value="Genomic_DNA"/>
</dbReference>
<dbReference type="PROSITE" id="PS00065">
    <property type="entry name" value="D_2_HYDROXYACID_DH_1"/>
    <property type="match status" value="1"/>
</dbReference>
<dbReference type="SUPFAM" id="SSF52283">
    <property type="entry name" value="Formate/glycerate dehydrogenase catalytic domain-like"/>
    <property type="match status" value="1"/>
</dbReference>
<dbReference type="Gene3D" id="3.30.70.260">
    <property type="match status" value="1"/>
</dbReference>
<keyword evidence="9" id="KW-1185">Reference proteome</keyword>
<dbReference type="Proteomes" id="UP001516023">
    <property type="component" value="Unassembled WGS sequence"/>
</dbReference>
<accession>A0ABD3PWJ6</accession>
<comment type="pathway">
    <text evidence="1">Amino-acid biosynthesis; L-serine biosynthesis; L-serine from 3-phospho-D-glycerate: step 1/3.</text>
</comment>
<dbReference type="CDD" id="cd04901">
    <property type="entry name" value="ACT_3PGDH"/>
    <property type="match status" value="1"/>
</dbReference>
<evidence type="ECO:0000259" key="7">
    <source>
        <dbReference type="PROSITE" id="PS51671"/>
    </source>
</evidence>
<evidence type="ECO:0000256" key="2">
    <source>
        <dbReference type="ARBA" id="ARBA00013143"/>
    </source>
</evidence>
<dbReference type="Pfam" id="PF02826">
    <property type="entry name" value="2-Hacid_dh_C"/>
    <property type="match status" value="1"/>
</dbReference>
<organism evidence="8 9">
    <name type="scientific">Cyclotella cryptica</name>
    <dbReference type="NCBI Taxonomy" id="29204"/>
    <lineage>
        <taxon>Eukaryota</taxon>
        <taxon>Sar</taxon>
        <taxon>Stramenopiles</taxon>
        <taxon>Ochrophyta</taxon>
        <taxon>Bacillariophyta</taxon>
        <taxon>Coscinodiscophyceae</taxon>
        <taxon>Thalassiosirophycidae</taxon>
        <taxon>Stephanodiscales</taxon>
        <taxon>Stephanodiscaceae</taxon>
        <taxon>Cyclotella</taxon>
    </lineage>
</organism>
<comment type="similarity">
    <text evidence="6">Belongs to the D-isomer specific 2-hydroxyacid dehydrogenase family.</text>
</comment>